<evidence type="ECO:0000313" key="11">
    <source>
        <dbReference type="EMBL" id="XDS46039.1"/>
    </source>
</evidence>
<proteinExistence type="inferred from homology"/>
<evidence type="ECO:0000256" key="8">
    <source>
        <dbReference type="ARBA" id="ARBA00023264"/>
    </source>
</evidence>
<keyword evidence="5 12" id="KW-0418">Kinase</keyword>
<comment type="cofactor">
    <cofactor evidence="1">
        <name>Mg(2+)</name>
        <dbReference type="ChEBI" id="CHEBI:18420"/>
    </cofactor>
</comment>
<keyword evidence="4" id="KW-0547">Nucleotide-binding</keyword>
<accession>A0AB39UJL8</accession>
<protein>
    <submittedName>
        <fullName evidence="12">Diacylglycerol kinase family lipid kinase</fullName>
    </submittedName>
</protein>
<evidence type="ECO:0000256" key="4">
    <source>
        <dbReference type="ARBA" id="ARBA00022741"/>
    </source>
</evidence>
<dbReference type="GO" id="GO:0005524">
    <property type="term" value="F:ATP binding"/>
    <property type="evidence" value="ECO:0007669"/>
    <property type="project" value="UniProtKB-KW"/>
</dbReference>
<dbReference type="GO" id="GO:0016301">
    <property type="term" value="F:kinase activity"/>
    <property type="evidence" value="ECO:0007669"/>
    <property type="project" value="UniProtKB-KW"/>
</dbReference>
<dbReference type="Gene3D" id="2.60.200.40">
    <property type="match status" value="1"/>
</dbReference>
<dbReference type="InterPro" id="IPR016064">
    <property type="entry name" value="NAD/diacylglycerol_kinase_sf"/>
</dbReference>
<dbReference type="RefSeq" id="WP_369341367.1">
    <property type="nucleotide sequence ID" value="NZ_CP129675.1"/>
</dbReference>
<feature type="transmembrane region" description="Helical" evidence="9">
    <location>
        <begin position="6"/>
        <end position="29"/>
    </location>
</feature>
<keyword evidence="8" id="KW-1208">Phospholipid metabolism</keyword>
<evidence type="ECO:0000256" key="3">
    <source>
        <dbReference type="ARBA" id="ARBA00022679"/>
    </source>
</evidence>
<organism evidence="12">
    <name type="scientific">Bifidobacterium fermentum</name>
    <dbReference type="NCBI Taxonomy" id="3059035"/>
    <lineage>
        <taxon>Bacteria</taxon>
        <taxon>Bacillati</taxon>
        <taxon>Actinomycetota</taxon>
        <taxon>Actinomycetes</taxon>
        <taxon>Bifidobacteriales</taxon>
        <taxon>Bifidobacteriaceae</taxon>
        <taxon>Bifidobacterium</taxon>
    </lineage>
</organism>
<evidence type="ECO:0000313" key="13">
    <source>
        <dbReference type="EMBL" id="XDS50403.1"/>
    </source>
</evidence>
<dbReference type="Pfam" id="PF19279">
    <property type="entry name" value="YegS_C"/>
    <property type="match status" value="1"/>
</dbReference>
<dbReference type="AlphaFoldDB" id="A0AB39UJL8"/>
<keyword evidence="9" id="KW-1133">Transmembrane helix</keyword>
<dbReference type="InterPro" id="IPR017438">
    <property type="entry name" value="ATP-NAD_kinase_N"/>
</dbReference>
<keyword evidence="7" id="KW-0443">Lipid metabolism</keyword>
<dbReference type="EMBL" id="CP129682">
    <property type="protein sequence ID" value="XDS49179.1"/>
    <property type="molecule type" value="Genomic_DNA"/>
</dbReference>
<keyword evidence="9" id="KW-0812">Transmembrane</keyword>
<gene>
    <name evidence="13" type="ORF">QN062_08425</name>
    <name evidence="12" type="ORF">QN216_02615</name>
    <name evidence="11" type="ORF">QN217_07830</name>
</gene>
<reference evidence="12" key="1">
    <citation type="submission" date="2023-07" db="EMBL/GenBank/DDBJ databases">
        <title>Bifidobacterium aquikefiriaerophilum sp. nov. and Bifidobacterium eccum sp. nov., isolated from water kefir.</title>
        <authorList>
            <person name="Breselge S."/>
            <person name="Bellassi P."/>
            <person name="Barcenilla C."/>
            <person name="Alvarez-Ordonez A."/>
            <person name="Morelli L."/>
            <person name="Cotter P.D."/>
        </authorList>
    </citation>
    <scope>NUCLEOTIDE SEQUENCE</scope>
    <source>
        <strain evidence="13">WK012_4_13</strain>
        <strain evidence="12">WK013_4_14</strain>
        <strain evidence="11">WK048_4_13</strain>
    </source>
</reference>
<evidence type="ECO:0000256" key="9">
    <source>
        <dbReference type="SAM" id="Phobius"/>
    </source>
</evidence>
<keyword evidence="7" id="KW-0444">Lipid biosynthesis</keyword>
<dbReference type="GO" id="GO:0008654">
    <property type="term" value="P:phospholipid biosynthetic process"/>
    <property type="evidence" value="ECO:0007669"/>
    <property type="project" value="UniProtKB-KW"/>
</dbReference>
<name>A0AB39UJL8_9BIFI</name>
<dbReference type="InterPro" id="IPR050187">
    <property type="entry name" value="Lipid_Phosphate_FormReg"/>
</dbReference>
<evidence type="ECO:0000256" key="5">
    <source>
        <dbReference type="ARBA" id="ARBA00022777"/>
    </source>
</evidence>
<dbReference type="SUPFAM" id="SSF111331">
    <property type="entry name" value="NAD kinase/diacylglycerol kinase-like"/>
    <property type="match status" value="1"/>
</dbReference>
<feature type="domain" description="DAGKc" evidence="10">
    <location>
        <begin position="43"/>
        <end position="174"/>
    </location>
</feature>
<dbReference type="KEGG" id="bfk:QN062_08425"/>
<keyword evidence="9" id="KW-0472">Membrane</keyword>
<evidence type="ECO:0000313" key="12">
    <source>
        <dbReference type="EMBL" id="XDS49179.1"/>
    </source>
</evidence>
<dbReference type="InterPro" id="IPR001206">
    <property type="entry name" value="Diacylglycerol_kinase_cat_dom"/>
</dbReference>
<dbReference type="PROSITE" id="PS50146">
    <property type="entry name" value="DAGK"/>
    <property type="match status" value="1"/>
</dbReference>
<dbReference type="PANTHER" id="PTHR12358">
    <property type="entry name" value="SPHINGOSINE KINASE"/>
    <property type="match status" value="1"/>
</dbReference>
<dbReference type="PANTHER" id="PTHR12358:SF54">
    <property type="entry name" value="SPHINGOSINE KINASE RELATED PROTEIN"/>
    <property type="match status" value="1"/>
</dbReference>
<keyword evidence="6" id="KW-0067">ATP-binding</keyword>
<keyword evidence="7" id="KW-0594">Phospholipid biosynthesis</keyword>
<dbReference type="InterPro" id="IPR045540">
    <property type="entry name" value="YegS/DAGK_C"/>
</dbReference>
<keyword evidence="3" id="KW-0808">Transferase</keyword>
<comment type="similarity">
    <text evidence="2">Belongs to the diacylglycerol/lipid kinase family.</text>
</comment>
<evidence type="ECO:0000256" key="2">
    <source>
        <dbReference type="ARBA" id="ARBA00005983"/>
    </source>
</evidence>
<dbReference type="EMBL" id="CP129683">
    <property type="protein sequence ID" value="XDS50403.1"/>
    <property type="molecule type" value="Genomic_DNA"/>
</dbReference>
<dbReference type="Pfam" id="PF00781">
    <property type="entry name" value="DAGK_cat"/>
    <property type="match status" value="1"/>
</dbReference>
<evidence type="ECO:0000259" key="10">
    <source>
        <dbReference type="PROSITE" id="PS50146"/>
    </source>
</evidence>
<evidence type="ECO:0000256" key="6">
    <source>
        <dbReference type="ARBA" id="ARBA00022840"/>
    </source>
</evidence>
<evidence type="ECO:0000256" key="1">
    <source>
        <dbReference type="ARBA" id="ARBA00001946"/>
    </source>
</evidence>
<sequence length="365" mass="39330">MPTSAIIVLSSIGALIVILAVSIFSIRMYRRHSFLHRLFKRGNDIVHYAFIINPSKPNAKSLKARIRQYCAQNGLKEITFINTELDKDGRECAIQALEGGADVIVAVGGDGTVRTVASALAGTSHAMGIIPIGTGNLFARNMGIPIDDIDSALAVATSHGSRFVDVGRLEMLDSAEDREAHAFLIIAGTGFDALMIDNTDPTLKKNISWLAYFVSGAQHLFTKKYTGTVAITSSDGETRQRESIVFRTLMAGNCGQIPGLSLMPEASWDDGLLDFEIIDTSGGIIGWANLFGDVLHQTITHKAEQSPFSTNSKVEQIQGLSAEITLDKAAPVQVDGDVLGETRHIRFSVEKEALCVRVPDSQSAA</sequence>
<dbReference type="SMART" id="SM00046">
    <property type="entry name" value="DAGKc"/>
    <property type="match status" value="1"/>
</dbReference>
<dbReference type="EMBL" id="CP129675">
    <property type="protein sequence ID" value="XDS46039.1"/>
    <property type="molecule type" value="Genomic_DNA"/>
</dbReference>
<dbReference type="Gene3D" id="3.40.50.10330">
    <property type="entry name" value="Probable inorganic polyphosphate/atp-NAD kinase, domain 1"/>
    <property type="match status" value="1"/>
</dbReference>
<evidence type="ECO:0000256" key="7">
    <source>
        <dbReference type="ARBA" id="ARBA00023209"/>
    </source>
</evidence>